<accession>A0A145VVE0</accession>
<reference evidence="1" key="1">
    <citation type="submission" date="2015-11" db="EMBL/GenBank/DDBJ databases">
        <authorList>
            <person name="Chen M.H."/>
            <person name="Kuo S.T."/>
            <person name="Chang P.H."/>
        </authorList>
    </citation>
    <scope>NUCLEOTIDE SEQUENCE</scope>
    <source>
        <strain evidence="1">Taiwan/2005</strain>
    </source>
</reference>
<organism evidence="1">
    <name type="scientific">Abalone herpesvirus Taiwan/2005</name>
    <dbReference type="NCBI Taxonomy" id="1821058"/>
    <lineage>
        <taxon>Viruses</taxon>
        <taxon>Duplodnaviria</taxon>
        <taxon>Heunggongvirae</taxon>
        <taxon>Peploviricota</taxon>
        <taxon>Herviviricetes</taxon>
        <taxon>Herpesvirales</taxon>
    </lineage>
</organism>
<protein>
    <recommendedName>
        <fullName evidence="2">SprT-like domain-containing protein</fullName>
    </recommendedName>
</protein>
<dbReference type="EMBL" id="KU096999">
    <property type="protein sequence ID" value="AMW36239.1"/>
    <property type="molecule type" value="Genomic_DNA"/>
</dbReference>
<gene>
    <name evidence="1" type="ORF">tc2005_p095</name>
</gene>
<evidence type="ECO:0008006" key="2">
    <source>
        <dbReference type="Google" id="ProtNLM"/>
    </source>
</evidence>
<name>A0A145VVE0_9VIRU</name>
<sequence length="426" mass="47753">MDKINSLYNAGILSDKQLSNTITGVVCTSSTNSAARNCLRGFNDHPMYDTVDLKRLANIYWQTTAKEVFNNIINASHDKRLPEYIAKAMSIPDVESSLSSVYNLTNRVVLGNMLLPYESVVSNNMNYKPSRVLGETSHCGDSIKIFSHELTDSKPQQTLIHEMAHAAASKLGLAYADHHGDVFQYILRKLTERTGIEAKELTVPHTTPFVTMCSSCKTDCDELYTQPSWNDIVIGGYCPLCKKSCKLLLYKREMTYEGTVFKLMEPRSAFLFDLYNSRITEKTPFFLEKHGESNLFVPRHISSLVKKPLKKSRKRVRGDEEEEQQKIKKIRNMFVRAGERLTLARTAAARLSKVAPVTPVVVPVVDDVLYECETIVDEEEVMTETQNAVDALLASEQSNSVAAVVVDDVDVIVIDSDDDDDGDDVC</sequence>
<proteinExistence type="predicted"/>
<evidence type="ECO:0000313" key="1">
    <source>
        <dbReference type="EMBL" id="AMW36239.1"/>
    </source>
</evidence>